<feature type="domain" description="GST N-terminal" evidence="2">
    <location>
        <begin position="3"/>
        <end position="84"/>
    </location>
</feature>
<dbReference type="EMBL" id="JTDY01000131">
    <property type="protein sequence ID" value="KOB78695.1"/>
    <property type="molecule type" value="Genomic_DNA"/>
</dbReference>
<dbReference type="PANTHER" id="PTHR43969:SF9">
    <property type="entry name" value="GLUTATHIONE S TRANSFERASE D10, ISOFORM A-RELATED"/>
    <property type="match status" value="1"/>
</dbReference>
<dbReference type="SFLD" id="SFLDG00358">
    <property type="entry name" value="Main_(cytGST)"/>
    <property type="match status" value="1"/>
</dbReference>
<dbReference type="SUPFAM" id="SSF52833">
    <property type="entry name" value="Thioredoxin-like"/>
    <property type="match status" value="1"/>
</dbReference>
<dbReference type="InterPro" id="IPR036282">
    <property type="entry name" value="Glutathione-S-Trfase_C_sf"/>
</dbReference>
<gene>
    <name evidence="4" type="ORF">OBRU01_01600</name>
</gene>
<dbReference type="PANTHER" id="PTHR43969">
    <property type="entry name" value="GLUTATHIONE S TRANSFERASE D10, ISOFORM A-RELATED"/>
    <property type="match status" value="1"/>
</dbReference>
<keyword evidence="5" id="KW-1185">Reference proteome</keyword>
<evidence type="ECO:0000256" key="1">
    <source>
        <dbReference type="ARBA" id="ARBA00011738"/>
    </source>
</evidence>
<dbReference type="Gene3D" id="3.40.30.10">
    <property type="entry name" value="Glutaredoxin"/>
    <property type="match status" value="1"/>
</dbReference>
<dbReference type="Pfam" id="PF13417">
    <property type="entry name" value="GST_N_3"/>
    <property type="match status" value="1"/>
</dbReference>
<keyword evidence="4" id="KW-0808">Transferase</keyword>
<name>A0A0L7LTB4_OPEBR</name>
<feature type="domain" description="GST C-terminal" evidence="3">
    <location>
        <begin position="90"/>
        <end position="213"/>
    </location>
</feature>
<dbReference type="Pfam" id="PF00043">
    <property type="entry name" value="GST_C"/>
    <property type="match status" value="1"/>
</dbReference>
<evidence type="ECO:0000259" key="3">
    <source>
        <dbReference type="PROSITE" id="PS50405"/>
    </source>
</evidence>
<sequence>MSEDYTLYGDMASPPVRFVLVTATLLGTKLKFQNIDLFKSENKTDWYRKINPLQKVPALVVGDEVISDSHAVALYLCQRKENQDLYPKDDILLKARIDEMLFYNATTLFPVDSAIYTDLFAGKWPASDTNLANWYACLAYLEHRLSRLEWLSGDKMLLGDICCAMTVSSLSIIVPIPDKYERVQNWMQRLEKLPSFKINKEGLDRLHFYVKSIGPKSHDI</sequence>
<proteinExistence type="predicted"/>
<dbReference type="STRING" id="104452.A0A0L7LTB4"/>
<dbReference type="GO" id="GO:0004364">
    <property type="term" value="F:glutathione transferase activity"/>
    <property type="evidence" value="ECO:0007669"/>
    <property type="project" value="TreeGrafter"/>
</dbReference>
<dbReference type="InterPro" id="IPR004045">
    <property type="entry name" value="Glutathione_S-Trfase_N"/>
</dbReference>
<dbReference type="PROSITE" id="PS50404">
    <property type="entry name" value="GST_NTER"/>
    <property type="match status" value="1"/>
</dbReference>
<dbReference type="AlphaFoldDB" id="A0A0L7LTB4"/>
<evidence type="ECO:0000313" key="5">
    <source>
        <dbReference type="Proteomes" id="UP000037510"/>
    </source>
</evidence>
<evidence type="ECO:0000259" key="2">
    <source>
        <dbReference type="PROSITE" id="PS50404"/>
    </source>
</evidence>
<dbReference type="InterPro" id="IPR004046">
    <property type="entry name" value="GST_C"/>
</dbReference>
<accession>A0A0L7LTB4</accession>
<dbReference type="Proteomes" id="UP000037510">
    <property type="component" value="Unassembled WGS sequence"/>
</dbReference>
<dbReference type="InterPro" id="IPR040079">
    <property type="entry name" value="Glutathione_S-Trfase"/>
</dbReference>
<dbReference type="SUPFAM" id="SSF47616">
    <property type="entry name" value="GST C-terminal domain-like"/>
    <property type="match status" value="1"/>
</dbReference>
<dbReference type="PROSITE" id="PS50405">
    <property type="entry name" value="GST_CTER"/>
    <property type="match status" value="1"/>
</dbReference>
<evidence type="ECO:0000313" key="4">
    <source>
        <dbReference type="EMBL" id="KOB78695.1"/>
    </source>
</evidence>
<dbReference type="Gene3D" id="1.20.1050.10">
    <property type="match status" value="1"/>
</dbReference>
<protein>
    <submittedName>
        <fullName evidence="4">Glutathione S-transferase</fullName>
    </submittedName>
</protein>
<dbReference type="SFLD" id="SFLDS00019">
    <property type="entry name" value="Glutathione_Transferase_(cytos"/>
    <property type="match status" value="1"/>
</dbReference>
<dbReference type="InterPro" id="IPR036249">
    <property type="entry name" value="Thioredoxin-like_sf"/>
</dbReference>
<comment type="caution">
    <text evidence="4">The sequence shown here is derived from an EMBL/GenBank/DDBJ whole genome shotgun (WGS) entry which is preliminary data.</text>
</comment>
<dbReference type="InterPro" id="IPR010987">
    <property type="entry name" value="Glutathione-S-Trfase_C-like"/>
</dbReference>
<comment type="subunit">
    <text evidence="1">Homodimer.</text>
</comment>
<organism evidence="4 5">
    <name type="scientific">Operophtera brumata</name>
    <name type="common">Winter moth</name>
    <name type="synonym">Phalaena brumata</name>
    <dbReference type="NCBI Taxonomy" id="104452"/>
    <lineage>
        <taxon>Eukaryota</taxon>
        <taxon>Metazoa</taxon>
        <taxon>Ecdysozoa</taxon>
        <taxon>Arthropoda</taxon>
        <taxon>Hexapoda</taxon>
        <taxon>Insecta</taxon>
        <taxon>Pterygota</taxon>
        <taxon>Neoptera</taxon>
        <taxon>Endopterygota</taxon>
        <taxon>Lepidoptera</taxon>
        <taxon>Glossata</taxon>
        <taxon>Ditrysia</taxon>
        <taxon>Geometroidea</taxon>
        <taxon>Geometridae</taxon>
        <taxon>Larentiinae</taxon>
        <taxon>Operophtera</taxon>
    </lineage>
</organism>
<reference evidence="4 5" key="1">
    <citation type="journal article" date="2015" name="Genome Biol. Evol.">
        <title>The genome of winter moth (Operophtera brumata) provides a genomic perspective on sexual dimorphism and phenology.</title>
        <authorList>
            <person name="Derks M.F."/>
            <person name="Smit S."/>
            <person name="Salis L."/>
            <person name="Schijlen E."/>
            <person name="Bossers A."/>
            <person name="Mateman C."/>
            <person name="Pijl A.S."/>
            <person name="de Ridder D."/>
            <person name="Groenen M.A."/>
            <person name="Visser M.E."/>
            <person name="Megens H.J."/>
        </authorList>
    </citation>
    <scope>NUCLEOTIDE SEQUENCE [LARGE SCALE GENOMIC DNA]</scope>
    <source>
        <strain evidence="4">WM2013NL</strain>
        <tissue evidence="4">Head and thorax</tissue>
    </source>
</reference>
<dbReference type="GO" id="GO:0006749">
    <property type="term" value="P:glutathione metabolic process"/>
    <property type="evidence" value="ECO:0007669"/>
    <property type="project" value="TreeGrafter"/>
</dbReference>